<keyword evidence="1" id="KW-0732">Signal</keyword>
<dbReference type="Gene3D" id="3.30.70.80">
    <property type="entry name" value="Peptidase S8 propeptide/proteinase inhibitor I9"/>
    <property type="match status" value="1"/>
</dbReference>
<proteinExistence type="predicted"/>
<dbReference type="EMBL" id="CM017325">
    <property type="protein sequence ID" value="KAE8057255.1"/>
    <property type="molecule type" value="Genomic_DNA"/>
</dbReference>
<keyword evidence="4" id="KW-1185">Reference proteome</keyword>
<dbReference type="InterPro" id="IPR037045">
    <property type="entry name" value="S8pro/Inhibitor_I9_sf"/>
</dbReference>
<dbReference type="FunFam" id="3.30.70.80:FF:000003">
    <property type="entry name" value="Subtilisin-like protease SBT1.9"/>
    <property type="match status" value="1"/>
</dbReference>
<feature type="domain" description="Inhibitor I9" evidence="2">
    <location>
        <begin position="35"/>
        <end position="120"/>
    </location>
</feature>
<reference evidence="3 4" key="1">
    <citation type="submission" date="2019-06" db="EMBL/GenBank/DDBJ databases">
        <title>A chromosomal-level reference genome of Carpinus fangiana (Coryloideae, Betulaceae).</title>
        <authorList>
            <person name="Yang X."/>
            <person name="Wang Z."/>
            <person name="Zhang L."/>
            <person name="Hao G."/>
            <person name="Liu J."/>
            <person name="Yang Y."/>
        </authorList>
    </citation>
    <scope>NUCLEOTIDE SEQUENCE [LARGE SCALE GENOMIC DNA]</scope>
    <source>
        <strain evidence="3">Cfa_2016G</strain>
        <tissue evidence="3">Leaf</tissue>
    </source>
</reference>
<gene>
    <name evidence="3" type="ORF">FH972_013961</name>
</gene>
<accession>A0A5N6RAY7</accession>
<dbReference type="InterPro" id="IPR010259">
    <property type="entry name" value="S8pro/Inhibitor_I9"/>
</dbReference>
<evidence type="ECO:0000313" key="4">
    <source>
        <dbReference type="Proteomes" id="UP000327013"/>
    </source>
</evidence>
<dbReference type="OrthoDB" id="2014869at2759"/>
<organism evidence="3 4">
    <name type="scientific">Carpinus fangiana</name>
    <dbReference type="NCBI Taxonomy" id="176857"/>
    <lineage>
        <taxon>Eukaryota</taxon>
        <taxon>Viridiplantae</taxon>
        <taxon>Streptophyta</taxon>
        <taxon>Embryophyta</taxon>
        <taxon>Tracheophyta</taxon>
        <taxon>Spermatophyta</taxon>
        <taxon>Magnoliopsida</taxon>
        <taxon>eudicotyledons</taxon>
        <taxon>Gunneridae</taxon>
        <taxon>Pentapetalae</taxon>
        <taxon>rosids</taxon>
        <taxon>fabids</taxon>
        <taxon>Fagales</taxon>
        <taxon>Betulaceae</taxon>
        <taxon>Carpinus</taxon>
    </lineage>
</organism>
<sequence length="134" mass="15154">MEFSSEVSRPHSILCAWLFLVLLLHAKSRPVERLTYIIHMDKSAMPKAFVNHHSWYSSIIASLDLANPTTLEDKHHLSSPSIIYTYDNVFYGFNALLSLDKLETLKNFPGFMSSYEDSVVIPATMPLPPLNSSP</sequence>
<evidence type="ECO:0000259" key="2">
    <source>
        <dbReference type="Pfam" id="PF05922"/>
    </source>
</evidence>
<evidence type="ECO:0000313" key="3">
    <source>
        <dbReference type="EMBL" id="KAE8057255.1"/>
    </source>
</evidence>
<dbReference type="AlphaFoldDB" id="A0A5N6RAY7"/>
<feature type="signal peptide" evidence="1">
    <location>
        <begin position="1"/>
        <end position="28"/>
    </location>
</feature>
<protein>
    <recommendedName>
        <fullName evidence="2">Inhibitor I9 domain-containing protein</fullName>
    </recommendedName>
</protein>
<name>A0A5N6RAY7_9ROSI</name>
<dbReference type="Proteomes" id="UP000327013">
    <property type="component" value="Chromosome 5"/>
</dbReference>
<evidence type="ECO:0000256" key="1">
    <source>
        <dbReference type="SAM" id="SignalP"/>
    </source>
</evidence>
<dbReference type="Pfam" id="PF05922">
    <property type="entry name" value="Inhibitor_I9"/>
    <property type="match status" value="1"/>
</dbReference>
<feature type="chain" id="PRO_5024296974" description="Inhibitor I9 domain-containing protein" evidence="1">
    <location>
        <begin position="29"/>
        <end position="134"/>
    </location>
</feature>